<evidence type="ECO:0000259" key="1">
    <source>
        <dbReference type="Pfam" id="PF07929"/>
    </source>
</evidence>
<reference evidence="2 3" key="1">
    <citation type="journal article" date="2020" name="Microorganisms">
        <title>Osmotic Adaptation and Compatible Solute Biosynthesis of Phototrophic Bacteria as Revealed from Genome Analyses.</title>
        <authorList>
            <person name="Imhoff J.F."/>
            <person name="Rahn T."/>
            <person name="Kunzel S."/>
            <person name="Keller A."/>
            <person name="Neulinger S.C."/>
        </authorList>
    </citation>
    <scope>NUCLEOTIDE SEQUENCE [LARGE SCALE GENOMIC DNA]</scope>
    <source>
        <strain evidence="2 3">DSM 21303</strain>
    </source>
</reference>
<keyword evidence="3" id="KW-1185">Reference proteome</keyword>
<evidence type="ECO:0000313" key="2">
    <source>
        <dbReference type="EMBL" id="MBK1643699.1"/>
    </source>
</evidence>
<evidence type="ECO:0000313" key="3">
    <source>
        <dbReference type="Proteomes" id="UP001138802"/>
    </source>
</evidence>
<organism evidence="2 3">
    <name type="scientific">Thiocapsa imhoffii</name>
    <dbReference type="NCBI Taxonomy" id="382777"/>
    <lineage>
        <taxon>Bacteria</taxon>
        <taxon>Pseudomonadati</taxon>
        <taxon>Pseudomonadota</taxon>
        <taxon>Gammaproteobacteria</taxon>
        <taxon>Chromatiales</taxon>
        <taxon>Chromatiaceae</taxon>
        <taxon>Thiocapsa</taxon>
    </lineage>
</organism>
<dbReference type="SUPFAM" id="SSF159941">
    <property type="entry name" value="MM3350-like"/>
    <property type="match status" value="1"/>
</dbReference>
<feature type="domain" description="Plasmid pRiA4b Orf3-like" evidence="1">
    <location>
        <begin position="31"/>
        <end position="199"/>
    </location>
</feature>
<sequence>MVIRKQGALGIGSVPARVQWSTTLATSSGNIYQLKIVLQDSKPPIWRRLLVDSAITLQTLHQILQIAMGWQDVHLHQFAAGHAYYGQPDPEWDVEELVDEARVRLDEVLTQQQSTMRYEYDFGDGWRHKITLEHIVPHDPQRLLPICLKGKGACPPEDVGGVWGYERFLEALKDPEHEEHEEFMDWIDGDFDPDVFELEAVNAELRAAFGG</sequence>
<dbReference type="Proteomes" id="UP001138802">
    <property type="component" value="Unassembled WGS sequence"/>
</dbReference>
<proteinExistence type="predicted"/>
<accession>A0A9X1B7C2</accession>
<dbReference type="PANTHER" id="PTHR41878">
    <property type="entry name" value="LEXA REPRESSOR-RELATED"/>
    <property type="match status" value="1"/>
</dbReference>
<dbReference type="PANTHER" id="PTHR41878:SF1">
    <property type="entry name" value="TNPR PROTEIN"/>
    <property type="match status" value="1"/>
</dbReference>
<dbReference type="InterPro" id="IPR012912">
    <property type="entry name" value="Plasmid_pRiA4b_Orf3-like"/>
</dbReference>
<dbReference type="InterPro" id="IPR024047">
    <property type="entry name" value="MM3350-like_sf"/>
</dbReference>
<name>A0A9X1B7C2_9GAMM</name>
<protein>
    <recommendedName>
        <fullName evidence="1">Plasmid pRiA4b Orf3-like domain-containing protein</fullName>
    </recommendedName>
</protein>
<gene>
    <name evidence="2" type="ORF">CKO25_03285</name>
</gene>
<comment type="caution">
    <text evidence="2">The sequence shown here is derived from an EMBL/GenBank/DDBJ whole genome shotgun (WGS) entry which is preliminary data.</text>
</comment>
<dbReference type="Pfam" id="PF07929">
    <property type="entry name" value="PRiA4_ORF3"/>
    <property type="match status" value="1"/>
</dbReference>
<dbReference type="Gene3D" id="3.10.290.30">
    <property type="entry name" value="MM3350-like"/>
    <property type="match status" value="1"/>
</dbReference>
<dbReference type="EMBL" id="NRSD01000002">
    <property type="protein sequence ID" value="MBK1643699.1"/>
    <property type="molecule type" value="Genomic_DNA"/>
</dbReference>
<dbReference type="AlphaFoldDB" id="A0A9X1B7C2"/>